<keyword evidence="2" id="KW-0694">RNA-binding</keyword>
<dbReference type="GO" id="GO:0003723">
    <property type="term" value="F:RNA binding"/>
    <property type="evidence" value="ECO:0007669"/>
    <property type="project" value="UniProtKB-UniRule"/>
</dbReference>
<proteinExistence type="predicted"/>
<evidence type="ECO:0000313" key="5">
    <source>
        <dbReference type="EMBL" id="KAG6510157.1"/>
    </source>
</evidence>
<evidence type="ECO:0000256" key="3">
    <source>
        <dbReference type="SAM" id="MobiDB-lite"/>
    </source>
</evidence>
<dbReference type="AlphaFoldDB" id="A0A8J5GPC7"/>
<dbReference type="Pfam" id="PF00013">
    <property type="entry name" value="KH_1"/>
    <property type="match status" value="1"/>
</dbReference>
<accession>A0A8J5GPC7</accession>
<keyword evidence="1" id="KW-0677">Repeat</keyword>
<sequence>MRKSKEKERRVEATDSPSTNQTVAKRRVEARVRKKDAEMRKSKEKKRFGSRGWVVLISGKEELEAKIPPAMDAVLRIFKHVNGISDSVPDHKNSGSTAATCSVRLLVASSQAVNLIGKKGEAIKSIQGSSNATVRVIGDLPFYAAADERIVEIQGEPIKVLKALEAVIQHLRKFLVDHSVLPLFERSYNMPVTQERPADAWGEINQPFGYNGQQSAVCSDYGFPIKQDSYYLDHESRLESQVQRGGLSLYGQDLAVPEEDQDGSGCFSLSCVRVEGDGVRQQQRKTLKSKREAENERLIEKPLRKLFRIGMLSYKSTAKFQKQATAIAEWDMRINDSLN</sequence>
<organism evidence="5 6">
    <name type="scientific">Zingiber officinale</name>
    <name type="common">Ginger</name>
    <name type="synonym">Amomum zingiber</name>
    <dbReference type="NCBI Taxonomy" id="94328"/>
    <lineage>
        <taxon>Eukaryota</taxon>
        <taxon>Viridiplantae</taxon>
        <taxon>Streptophyta</taxon>
        <taxon>Embryophyta</taxon>
        <taxon>Tracheophyta</taxon>
        <taxon>Spermatophyta</taxon>
        <taxon>Magnoliopsida</taxon>
        <taxon>Liliopsida</taxon>
        <taxon>Zingiberales</taxon>
        <taxon>Zingiberaceae</taxon>
        <taxon>Zingiber</taxon>
    </lineage>
</organism>
<reference evidence="5 6" key="1">
    <citation type="submission" date="2020-08" db="EMBL/GenBank/DDBJ databases">
        <title>Plant Genome Project.</title>
        <authorList>
            <person name="Zhang R.-G."/>
        </authorList>
    </citation>
    <scope>NUCLEOTIDE SEQUENCE [LARGE SCALE GENOMIC DNA]</scope>
    <source>
        <tissue evidence="5">Rhizome</tissue>
    </source>
</reference>
<dbReference type="EMBL" id="JACMSC010000008">
    <property type="protein sequence ID" value="KAG6510157.1"/>
    <property type="molecule type" value="Genomic_DNA"/>
</dbReference>
<dbReference type="Gene3D" id="3.30.1370.10">
    <property type="entry name" value="K Homology domain, type 1"/>
    <property type="match status" value="1"/>
</dbReference>
<evidence type="ECO:0000256" key="2">
    <source>
        <dbReference type="PROSITE-ProRule" id="PRU00117"/>
    </source>
</evidence>
<dbReference type="CDD" id="cd22460">
    <property type="entry name" value="KH-I_PEPPER_rpt2_like"/>
    <property type="match status" value="1"/>
</dbReference>
<dbReference type="PANTHER" id="PTHR10288">
    <property type="entry name" value="KH DOMAIN CONTAINING RNA BINDING PROTEIN"/>
    <property type="match status" value="1"/>
</dbReference>
<feature type="compositionally biased region" description="Basic and acidic residues" evidence="3">
    <location>
        <begin position="26"/>
        <end position="41"/>
    </location>
</feature>
<evidence type="ECO:0000256" key="1">
    <source>
        <dbReference type="ARBA" id="ARBA00022737"/>
    </source>
</evidence>
<dbReference type="InterPro" id="IPR036612">
    <property type="entry name" value="KH_dom_type_1_sf"/>
</dbReference>
<feature type="domain" description="K Homology" evidence="4">
    <location>
        <begin position="99"/>
        <end position="172"/>
    </location>
</feature>
<dbReference type="Proteomes" id="UP000734854">
    <property type="component" value="Unassembled WGS sequence"/>
</dbReference>
<dbReference type="InterPro" id="IPR004087">
    <property type="entry name" value="KH_dom"/>
</dbReference>
<gene>
    <name evidence="5" type="ORF">ZIOFF_028166</name>
</gene>
<keyword evidence="6" id="KW-1185">Reference proteome</keyword>
<dbReference type="SMART" id="SM00322">
    <property type="entry name" value="KH"/>
    <property type="match status" value="1"/>
</dbReference>
<dbReference type="InterPro" id="IPR004088">
    <property type="entry name" value="KH_dom_type_1"/>
</dbReference>
<dbReference type="SUPFAM" id="SSF54791">
    <property type="entry name" value="Eukaryotic type KH-domain (KH-domain type I)"/>
    <property type="match status" value="1"/>
</dbReference>
<name>A0A8J5GPC7_ZINOF</name>
<comment type="caution">
    <text evidence="5">The sequence shown here is derived from an EMBL/GenBank/DDBJ whole genome shotgun (WGS) entry which is preliminary data.</text>
</comment>
<feature type="compositionally biased region" description="Basic and acidic residues" evidence="3">
    <location>
        <begin position="1"/>
        <end position="13"/>
    </location>
</feature>
<evidence type="ECO:0000259" key="4">
    <source>
        <dbReference type="SMART" id="SM00322"/>
    </source>
</evidence>
<protein>
    <recommendedName>
        <fullName evidence="4">K Homology domain-containing protein</fullName>
    </recommendedName>
</protein>
<evidence type="ECO:0000313" key="6">
    <source>
        <dbReference type="Proteomes" id="UP000734854"/>
    </source>
</evidence>
<feature type="region of interest" description="Disordered" evidence="3">
    <location>
        <begin position="1"/>
        <end position="44"/>
    </location>
</feature>
<dbReference type="PROSITE" id="PS50084">
    <property type="entry name" value="KH_TYPE_1"/>
    <property type="match status" value="1"/>
</dbReference>